<sequence length="98" mass="11465">MAKLGKPILNWRRRRALSTARLLDDLVTDQVWMLPHLSPDSRRRSADHLAELTMLGQAYRYYAIGWISRRELQRRGRAAADRLAEIRCPTTVQFTDDE</sequence>
<proteinExistence type="predicted"/>
<comment type="caution">
    <text evidence="1">The sequence shown here is derived from an EMBL/GenBank/DDBJ whole genome shotgun (WGS) entry which is preliminary data.</text>
</comment>
<gene>
    <name evidence="1" type="ORF">ACFQ16_18730</name>
</gene>
<evidence type="ECO:0000313" key="2">
    <source>
        <dbReference type="Proteomes" id="UP001597018"/>
    </source>
</evidence>
<keyword evidence="2" id="KW-1185">Reference proteome</keyword>
<name>A0ABW3FVH6_9PSEU</name>
<dbReference type="Proteomes" id="UP001597018">
    <property type="component" value="Unassembled WGS sequence"/>
</dbReference>
<reference evidence="2" key="1">
    <citation type="journal article" date="2019" name="Int. J. Syst. Evol. Microbiol.">
        <title>The Global Catalogue of Microorganisms (GCM) 10K type strain sequencing project: providing services to taxonomists for standard genome sequencing and annotation.</title>
        <authorList>
            <consortium name="The Broad Institute Genomics Platform"/>
            <consortium name="The Broad Institute Genome Sequencing Center for Infectious Disease"/>
            <person name="Wu L."/>
            <person name="Ma J."/>
        </authorList>
    </citation>
    <scope>NUCLEOTIDE SEQUENCE [LARGE SCALE GENOMIC DNA]</scope>
    <source>
        <strain evidence="2">CCUG 56401</strain>
    </source>
</reference>
<accession>A0ABW3FVH6</accession>
<protein>
    <submittedName>
        <fullName evidence="1">Uncharacterized protein</fullName>
    </submittedName>
</protein>
<evidence type="ECO:0000313" key="1">
    <source>
        <dbReference type="EMBL" id="MFD0921783.1"/>
    </source>
</evidence>
<dbReference type="RefSeq" id="WP_263250318.1">
    <property type="nucleotide sequence ID" value="NZ_BAABLT010000040.1"/>
</dbReference>
<organism evidence="1 2">
    <name type="scientific">Saccharopolyspora rosea</name>
    <dbReference type="NCBI Taxonomy" id="524884"/>
    <lineage>
        <taxon>Bacteria</taxon>
        <taxon>Bacillati</taxon>
        <taxon>Actinomycetota</taxon>
        <taxon>Actinomycetes</taxon>
        <taxon>Pseudonocardiales</taxon>
        <taxon>Pseudonocardiaceae</taxon>
        <taxon>Saccharopolyspora</taxon>
    </lineage>
</organism>
<dbReference type="EMBL" id="JBHTIW010000015">
    <property type="protein sequence ID" value="MFD0921783.1"/>
    <property type="molecule type" value="Genomic_DNA"/>
</dbReference>